<organism evidence="1">
    <name type="scientific">uncultured prokaryote</name>
    <dbReference type="NCBI Taxonomy" id="198431"/>
    <lineage>
        <taxon>unclassified sequences</taxon>
        <taxon>environmental samples</taxon>
    </lineage>
</organism>
<protein>
    <submittedName>
        <fullName evidence="1">Uncharacterized protein</fullName>
    </submittedName>
</protein>
<evidence type="ECO:0000313" key="1">
    <source>
        <dbReference type="EMBL" id="CRY94301.1"/>
    </source>
</evidence>
<name>A0A0H5PX46_9ZZZZ</name>
<accession>A0A0H5PX46</accession>
<dbReference type="AlphaFoldDB" id="A0A0H5PX46"/>
<sequence>MRKHAIECATALLKWTADYAGEQCTHVFTDVIVRGGPKITYETISSSQRRCEGRLFVTTEKRNSYNWIERADYVHAKRMYEAKIERIRVICKCPVCGQKVASNWFDGEPEEVKHVDQGNDDSVPF</sequence>
<reference evidence="1" key="1">
    <citation type="submission" date="2015-06" db="EMBL/GenBank/DDBJ databases">
        <authorList>
            <person name="Joergensen T."/>
        </authorList>
    </citation>
    <scope>NUCLEOTIDE SEQUENCE</scope>
    <source>
        <strain evidence="1">RGRH0229</strain>
    </source>
</reference>
<dbReference type="EMBL" id="LN852902">
    <property type="protein sequence ID" value="CRY94301.1"/>
    <property type="molecule type" value="Genomic_DNA"/>
</dbReference>
<proteinExistence type="predicted"/>
<reference evidence="1" key="2">
    <citation type="submission" date="2015-07" db="EMBL/GenBank/DDBJ databases">
        <title>Plasmids, circular viruses and viroids from rat gut.</title>
        <authorList>
            <person name="Jorgensen T.J."/>
            <person name="Hansen M.A."/>
            <person name="Xu Z."/>
            <person name="Tabak M.A."/>
            <person name="Sorensen S.J."/>
            <person name="Hansen L.H."/>
        </authorList>
    </citation>
    <scope>NUCLEOTIDE SEQUENCE</scope>
    <source>
        <strain evidence="1">RGRH0229</strain>
    </source>
</reference>